<feature type="transmembrane region" description="Helical" evidence="6">
    <location>
        <begin position="220"/>
        <end position="242"/>
    </location>
</feature>
<reference evidence="8 9" key="1">
    <citation type="submission" date="2024-06" db="EMBL/GenBank/DDBJ databases">
        <authorList>
            <person name="Kraege A."/>
            <person name="Thomma B."/>
        </authorList>
    </citation>
    <scope>NUCLEOTIDE SEQUENCE [LARGE SCALE GENOMIC DNA]</scope>
</reference>
<protein>
    <submittedName>
        <fullName evidence="8">G1282 protein</fullName>
    </submittedName>
</protein>
<dbReference type="EMBL" id="CAXHTA020000002">
    <property type="protein sequence ID" value="CAL5219448.1"/>
    <property type="molecule type" value="Genomic_DNA"/>
</dbReference>
<organism evidence="8 9">
    <name type="scientific">Coccomyxa viridis</name>
    <dbReference type="NCBI Taxonomy" id="1274662"/>
    <lineage>
        <taxon>Eukaryota</taxon>
        <taxon>Viridiplantae</taxon>
        <taxon>Chlorophyta</taxon>
        <taxon>core chlorophytes</taxon>
        <taxon>Trebouxiophyceae</taxon>
        <taxon>Trebouxiophyceae incertae sedis</taxon>
        <taxon>Coccomyxaceae</taxon>
        <taxon>Coccomyxa</taxon>
    </lineage>
</organism>
<evidence type="ECO:0000256" key="6">
    <source>
        <dbReference type="SAM" id="Phobius"/>
    </source>
</evidence>
<dbReference type="PROSITE" id="PS50922">
    <property type="entry name" value="TLC"/>
    <property type="match status" value="1"/>
</dbReference>
<keyword evidence="3 6" id="KW-1133">Transmembrane helix</keyword>
<feature type="domain" description="TLC" evidence="7">
    <location>
        <begin position="46"/>
        <end position="246"/>
    </location>
</feature>
<keyword evidence="2 5" id="KW-0812">Transmembrane</keyword>
<evidence type="ECO:0000256" key="2">
    <source>
        <dbReference type="ARBA" id="ARBA00022692"/>
    </source>
</evidence>
<keyword evidence="9" id="KW-1185">Reference proteome</keyword>
<feature type="transmembrane region" description="Helical" evidence="6">
    <location>
        <begin position="12"/>
        <end position="37"/>
    </location>
</feature>
<dbReference type="InterPro" id="IPR006634">
    <property type="entry name" value="TLC-dom"/>
</dbReference>
<gene>
    <name evidence="8" type="primary">g1282</name>
    <name evidence="8" type="ORF">VP750_LOCUS1107</name>
</gene>
<evidence type="ECO:0000256" key="4">
    <source>
        <dbReference type="ARBA" id="ARBA00023136"/>
    </source>
</evidence>
<dbReference type="PANTHER" id="PTHR13439:SF0">
    <property type="entry name" value="TOPOISOMERASE I DAMAGE AFFECTED PROTEIN 4"/>
    <property type="match status" value="1"/>
</dbReference>
<comment type="subcellular location">
    <subcellularLocation>
        <location evidence="1">Membrane</location>
        <topology evidence="1">Multi-pass membrane protein</topology>
    </subcellularLocation>
</comment>
<dbReference type="SMART" id="SM00724">
    <property type="entry name" value="TLC"/>
    <property type="match status" value="1"/>
</dbReference>
<proteinExistence type="predicted"/>
<sequence length="294" mass="32438">MASVNFPVHRMHAIAAGSAAACVALNVAVHLCTPFLWSGYRGASYKTKLAWCNRIVSAVHACVLMWNQWHTIFDPVMTADPLHAVTDRHFVWSSVCYGYIIYDTLYEASRTLYEKAGNTSFLFHHAIGLACCGVGLYLRRMAYFGAVIQVFFEATTPLMHALGCMKTMGWDNSNAYAATGLLFAAMYFTCRVVISNYFGWVMLQAVLAEAAPSAWDWGGVALYTMLSALNALWFVRICSMILKGLRKRKAKKSGTLANNGTAQKQIDCDKTAQALATGYAIKGATDASQMRERK</sequence>
<dbReference type="Pfam" id="PF03798">
    <property type="entry name" value="TRAM_LAG1_CLN8"/>
    <property type="match status" value="1"/>
</dbReference>
<feature type="transmembrane region" description="Helical" evidence="6">
    <location>
        <begin position="49"/>
        <end position="69"/>
    </location>
</feature>
<dbReference type="Proteomes" id="UP001497392">
    <property type="component" value="Unassembled WGS sequence"/>
</dbReference>
<name>A0ABP1FMX4_9CHLO</name>
<feature type="transmembrane region" description="Helical" evidence="6">
    <location>
        <begin position="175"/>
        <end position="200"/>
    </location>
</feature>
<dbReference type="InterPro" id="IPR050846">
    <property type="entry name" value="TLCD"/>
</dbReference>
<evidence type="ECO:0000313" key="8">
    <source>
        <dbReference type="EMBL" id="CAL5219448.1"/>
    </source>
</evidence>
<evidence type="ECO:0000256" key="3">
    <source>
        <dbReference type="ARBA" id="ARBA00022989"/>
    </source>
</evidence>
<evidence type="ECO:0000256" key="5">
    <source>
        <dbReference type="PROSITE-ProRule" id="PRU00205"/>
    </source>
</evidence>
<evidence type="ECO:0000256" key="1">
    <source>
        <dbReference type="ARBA" id="ARBA00004141"/>
    </source>
</evidence>
<evidence type="ECO:0000313" key="9">
    <source>
        <dbReference type="Proteomes" id="UP001497392"/>
    </source>
</evidence>
<evidence type="ECO:0000259" key="7">
    <source>
        <dbReference type="PROSITE" id="PS50922"/>
    </source>
</evidence>
<dbReference type="PANTHER" id="PTHR13439">
    <property type="entry name" value="CT120 PROTEIN"/>
    <property type="match status" value="1"/>
</dbReference>
<accession>A0ABP1FMX4</accession>
<feature type="transmembrane region" description="Helical" evidence="6">
    <location>
        <begin position="121"/>
        <end position="138"/>
    </location>
</feature>
<comment type="caution">
    <text evidence="8">The sequence shown here is derived from an EMBL/GenBank/DDBJ whole genome shotgun (WGS) entry which is preliminary data.</text>
</comment>
<keyword evidence="4 5" id="KW-0472">Membrane</keyword>